<keyword evidence="1 5" id="KW-0808">Transferase</keyword>
<proteinExistence type="inferred from homology"/>
<evidence type="ECO:0000259" key="4">
    <source>
        <dbReference type="PROSITE" id="PS51186"/>
    </source>
</evidence>
<name>A0A2A9CUX0_9ACTN</name>
<keyword evidence="6" id="KW-1185">Reference proteome</keyword>
<evidence type="ECO:0000256" key="2">
    <source>
        <dbReference type="ARBA" id="ARBA00023315"/>
    </source>
</evidence>
<gene>
    <name evidence="5" type="ORF">ATK74_2012</name>
</gene>
<dbReference type="InterPro" id="IPR051531">
    <property type="entry name" value="N-acetyltransferase"/>
</dbReference>
<dbReference type="Proteomes" id="UP000226079">
    <property type="component" value="Unassembled WGS sequence"/>
</dbReference>
<organism evidence="5 6">
    <name type="scientific">Propionicimonas paludicola</name>
    <dbReference type="NCBI Taxonomy" id="185243"/>
    <lineage>
        <taxon>Bacteria</taxon>
        <taxon>Bacillati</taxon>
        <taxon>Actinomycetota</taxon>
        <taxon>Actinomycetes</taxon>
        <taxon>Propionibacteriales</taxon>
        <taxon>Nocardioidaceae</taxon>
        <taxon>Propionicimonas</taxon>
    </lineage>
</organism>
<comment type="similarity">
    <text evidence="3">Belongs to the acetyltransferase family. RimJ subfamily.</text>
</comment>
<protein>
    <submittedName>
        <fullName evidence="5">Ribosomal-protein-alanine N-acetyltransferase</fullName>
    </submittedName>
</protein>
<dbReference type="PANTHER" id="PTHR43792">
    <property type="entry name" value="GNAT FAMILY, PUTATIVE (AFU_ORTHOLOGUE AFUA_3G00765)-RELATED-RELATED"/>
    <property type="match status" value="1"/>
</dbReference>
<dbReference type="Gene3D" id="3.40.630.30">
    <property type="match status" value="1"/>
</dbReference>
<keyword evidence="2" id="KW-0012">Acyltransferase</keyword>
<sequence>MRLTHQAITLRPLRRRDEAAWAQIRDRSPQWFRPWDSTRPLDSAEPALTFTQLVSSFSERARRGLLLPWAIEYQPPQSRRPVFAGQLTVSGITYGSASWAHIGYWIDPQWAGRGIVPTATAMAIDYCFDVLGLHRIEIAIRPENTNSLAVVRKLGLRYEGRRERYMHVDGDWRDHEVFVATPEEMPGGLLARYEQRHGLSSWG</sequence>
<dbReference type="PROSITE" id="PS51186">
    <property type="entry name" value="GNAT"/>
    <property type="match status" value="1"/>
</dbReference>
<feature type="domain" description="N-acetyltransferase" evidence="4">
    <location>
        <begin position="8"/>
        <end position="188"/>
    </location>
</feature>
<dbReference type="GO" id="GO:0005737">
    <property type="term" value="C:cytoplasm"/>
    <property type="evidence" value="ECO:0007669"/>
    <property type="project" value="TreeGrafter"/>
</dbReference>
<dbReference type="InterPro" id="IPR000182">
    <property type="entry name" value="GNAT_dom"/>
</dbReference>
<reference evidence="5 6" key="1">
    <citation type="submission" date="2017-10" db="EMBL/GenBank/DDBJ databases">
        <title>Sequencing the genomes of 1000 actinobacteria strains.</title>
        <authorList>
            <person name="Klenk H.-P."/>
        </authorList>
    </citation>
    <scope>NUCLEOTIDE SEQUENCE [LARGE SCALE GENOMIC DNA]</scope>
    <source>
        <strain evidence="5 6">DSM 15597</strain>
    </source>
</reference>
<comment type="caution">
    <text evidence="5">The sequence shown here is derived from an EMBL/GenBank/DDBJ whole genome shotgun (WGS) entry which is preliminary data.</text>
</comment>
<dbReference type="EMBL" id="PDJC01000001">
    <property type="protein sequence ID" value="PFG17442.1"/>
    <property type="molecule type" value="Genomic_DNA"/>
</dbReference>
<dbReference type="GO" id="GO:0008999">
    <property type="term" value="F:protein-N-terminal-alanine acetyltransferase activity"/>
    <property type="evidence" value="ECO:0007669"/>
    <property type="project" value="TreeGrafter"/>
</dbReference>
<evidence type="ECO:0000256" key="3">
    <source>
        <dbReference type="ARBA" id="ARBA00038502"/>
    </source>
</evidence>
<accession>A0A2A9CUX0</accession>
<evidence type="ECO:0000256" key="1">
    <source>
        <dbReference type="ARBA" id="ARBA00022679"/>
    </source>
</evidence>
<dbReference type="Pfam" id="PF13302">
    <property type="entry name" value="Acetyltransf_3"/>
    <property type="match status" value="1"/>
</dbReference>
<dbReference type="PANTHER" id="PTHR43792:SF8">
    <property type="entry name" value="[RIBOSOMAL PROTEIN US5]-ALANINE N-ACETYLTRANSFERASE"/>
    <property type="match status" value="1"/>
</dbReference>
<evidence type="ECO:0000313" key="6">
    <source>
        <dbReference type="Proteomes" id="UP000226079"/>
    </source>
</evidence>
<evidence type="ECO:0000313" key="5">
    <source>
        <dbReference type="EMBL" id="PFG17442.1"/>
    </source>
</evidence>
<dbReference type="InterPro" id="IPR016181">
    <property type="entry name" value="Acyl_CoA_acyltransferase"/>
</dbReference>
<dbReference type="SUPFAM" id="SSF55729">
    <property type="entry name" value="Acyl-CoA N-acyltransferases (Nat)"/>
    <property type="match status" value="1"/>
</dbReference>
<dbReference type="AlphaFoldDB" id="A0A2A9CUX0"/>